<dbReference type="Gene3D" id="3.10.450.50">
    <property type="match status" value="1"/>
</dbReference>
<dbReference type="EMBL" id="JAVAIM010000001">
    <property type="protein sequence ID" value="MDP4575350.1"/>
    <property type="molecule type" value="Genomic_DNA"/>
</dbReference>
<gene>
    <name evidence="2" type="ORF">Q9K02_09410</name>
</gene>
<reference evidence="2 3" key="1">
    <citation type="submission" date="2023-08" db="EMBL/GenBank/DDBJ databases">
        <title>genomic of G39.</title>
        <authorList>
            <person name="Wang Y."/>
        </authorList>
    </citation>
    <scope>NUCLEOTIDE SEQUENCE [LARGE SCALE GENOMIC DNA]</scope>
    <source>
        <strain evidence="2 3">G39</strain>
    </source>
</reference>
<dbReference type="RefSeq" id="WP_305932661.1">
    <property type="nucleotide sequence ID" value="NZ_JAVAIM010000001.1"/>
</dbReference>
<dbReference type="Pfam" id="PF14534">
    <property type="entry name" value="DUF4440"/>
    <property type="match status" value="1"/>
</dbReference>
<dbReference type="InterPro" id="IPR032710">
    <property type="entry name" value="NTF2-like_dom_sf"/>
</dbReference>
<keyword evidence="3" id="KW-1185">Reference proteome</keyword>
<sequence>MDEFSAKIEALEHLWMRSWMQRDRNQMKSLAARDFIFLLGSSKPVILDRASWLEAATTRFRCTGYRFDEVYVRRHGNVAVFATRLGLEASIEGRDWTGDSWVVDLWQKGKIARKWKLIERTLSRPDTDEKMPDAIRAMQLWR</sequence>
<dbReference type="InterPro" id="IPR027843">
    <property type="entry name" value="DUF4440"/>
</dbReference>
<comment type="caution">
    <text evidence="2">The sequence shown here is derived from an EMBL/GenBank/DDBJ whole genome shotgun (WGS) entry which is preliminary data.</text>
</comment>
<accession>A0ABT9HQC6</accession>
<evidence type="ECO:0000259" key="1">
    <source>
        <dbReference type="Pfam" id="PF14534"/>
    </source>
</evidence>
<proteinExistence type="predicted"/>
<organism evidence="2 3">
    <name type="scientific">Qipengyuania profundimaris</name>
    <dbReference type="NCBI Taxonomy" id="3067652"/>
    <lineage>
        <taxon>Bacteria</taxon>
        <taxon>Pseudomonadati</taxon>
        <taxon>Pseudomonadota</taxon>
        <taxon>Alphaproteobacteria</taxon>
        <taxon>Sphingomonadales</taxon>
        <taxon>Erythrobacteraceae</taxon>
        <taxon>Qipengyuania</taxon>
    </lineage>
</organism>
<protein>
    <submittedName>
        <fullName evidence="2">Nuclear transport factor 2 family protein</fullName>
    </submittedName>
</protein>
<dbReference type="Proteomes" id="UP001240639">
    <property type="component" value="Unassembled WGS sequence"/>
</dbReference>
<name>A0ABT9HQC6_9SPHN</name>
<evidence type="ECO:0000313" key="3">
    <source>
        <dbReference type="Proteomes" id="UP001240639"/>
    </source>
</evidence>
<evidence type="ECO:0000313" key="2">
    <source>
        <dbReference type="EMBL" id="MDP4575350.1"/>
    </source>
</evidence>
<feature type="domain" description="DUF4440" evidence="1">
    <location>
        <begin position="8"/>
        <end position="117"/>
    </location>
</feature>
<dbReference type="SUPFAM" id="SSF54427">
    <property type="entry name" value="NTF2-like"/>
    <property type="match status" value="1"/>
</dbReference>